<reference evidence="4" key="3">
    <citation type="submission" date="2024-03" db="EMBL/GenBank/DDBJ databases">
        <title>The Genome Sequence of Enterococcus sp. DIV0242b.</title>
        <authorList>
            <consortium name="The Broad Institute Genomics Platform"/>
            <consortium name="The Broad Institute Microbial Omics Core"/>
            <consortium name="The Broad Institute Genomic Center for Infectious Diseases"/>
            <person name="Earl A."/>
            <person name="Manson A."/>
            <person name="Gilmore M."/>
            <person name="Schwartman J."/>
            <person name="Shea T."/>
            <person name="Abouelleil A."/>
            <person name="Cao P."/>
            <person name="Chapman S."/>
            <person name="Cusick C."/>
            <person name="Young S."/>
            <person name="Neafsey D."/>
            <person name="Nusbaum C."/>
            <person name="Birren B."/>
        </authorList>
    </citation>
    <scope>NUCLEOTIDE SEQUENCE</scope>
    <source>
        <strain evidence="4">9E7_DIV0242</strain>
    </source>
</reference>
<dbReference type="EMBL" id="CP147247">
    <property type="protein sequence ID" value="WYJ88742.1"/>
    <property type="molecule type" value="Genomic_DNA"/>
</dbReference>
<organism evidence="3">
    <name type="scientific">Candidatus Enterococcus clewellii</name>
    <dbReference type="NCBI Taxonomy" id="1834193"/>
    <lineage>
        <taxon>Bacteria</taxon>
        <taxon>Bacillati</taxon>
        <taxon>Bacillota</taxon>
        <taxon>Bacilli</taxon>
        <taxon>Lactobacillales</taxon>
        <taxon>Enterococcaceae</taxon>
        <taxon>Enterococcus</taxon>
    </lineage>
</organism>
<dbReference type="PROSITE" id="PS51257">
    <property type="entry name" value="PROKAR_LIPOPROTEIN"/>
    <property type="match status" value="1"/>
</dbReference>
<evidence type="ECO:0000313" key="3">
    <source>
        <dbReference type="EMBL" id="OTP18682.1"/>
    </source>
</evidence>
<dbReference type="RefSeq" id="WP_086347644.1">
    <property type="nucleotide sequence ID" value="NZ_CP147247.1"/>
</dbReference>
<feature type="compositionally biased region" description="Polar residues" evidence="1">
    <location>
        <begin position="25"/>
        <end position="63"/>
    </location>
</feature>
<keyword evidence="5" id="KW-1185">Reference proteome</keyword>
<feature type="signal peptide" evidence="2">
    <location>
        <begin position="1"/>
        <end position="23"/>
    </location>
</feature>
<keyword evidence="2" id="KW-0732">Signal</keyword>
<dbReference type="OrthoDB" id="9812829at2"/>
<reference evidence="4" key="2">
    <citation type="submission" date="2017-05" db="EMBL/GenBank/DDBJ databases">
        <authorList>
            <consortium name="The Broad Institute Genomics Platform"/>
            <consortium name="The Broad Institute Genomic Center for Infectious Diseases"/>
            <person name="Earl A."/>
            <person name="Manson A."/>
            <person name="Schwartman J."/>
            <person name="Gilmore M."/>
            <person name="Abouelleil A."/>
            <person name="Cao P."/>
            <person name="Chapman S."/>
            <person name="Cusick C."/>
            <person name="Shea T."/>
            <person name="Young S."/>
            <person name="Neafsey D."/>
            <person name="Nusbaum C."/>
            <person name="Birren B."/>
        </authorList>
    </citation>
    <scope>NUCLEOTIDE SEQUENCE</scope>
    <source>
        <strain evidence="4">9E7_DIV0242</strain>
    </source>
</reference>
<sequence length="629" mass="63842">MKKMAIKLSLITSALLLFTGCQKTDGNTSSNETTNQTVQASLTSSDSQVESSNELTSVNTTSIDETKYGTYDEEDFDDSYDEASATSIKLNGTSSEISGSGASESSQVLTISAGGTYILSGNYEGQIKVTAAQATVKLVLNGVTITNDDSAAIYVEQAEKVITTLAEGSENTLTDGSDYTYASADETDPNAAFFSKDDLTINGSGKLTVNGQYNNGIQSKDDLVITNGNIHVTAKNNGIKGKDSISIAGGTFNITTTEGDGIQSDNATDATKGWIGIDNGSFTLTTGTDGIQAETSMSIATATMTIQTAQGSTDTSIDATASYKGLKASGAITIDEGSYTLNTADDSIHGNGAVTINGGAFTMNSGDDGIHADTDLVINNGTITVAESYEGLEGSTVTINNGTIEVHASDDGINAAGGSDGESGAFGGDNFGGGPEAADSSKYLEINGGTIYVEAEGDGVDSNGDIRMNGGILLVNGPVNGGNGALDYEGTFSMDGGTLAASGSNGMAMGVSDSSAQATVGIYFTSTQSADTIINLKDSSGKTIATFQPTKEFQHLVVSTPEMTTGETLTLSSGGTSSGTSVFGLYQEGSYEGGSELGNLTLSGQMTSVSQDGSAASNNQMGGGPGGGW</sequence>
<dbReference type="Pfam" id="PF14262">
    <property type="entry name" value="Cthe_2159"/>
    <property type="match status" value="1"/>
</dbReference>
<evidence type="ECO:0000313" key="5">
    <source>
        <dbReference type="Proteomes" id="UP000195141"/>
    </source>
</evidence>
<dbReference type="Proteomes" id="UP000195141">
    <property type="component" value="Chromosome"/>
</dbReference>
<reference evidence="3" key="1">
    <citation type="submission" date="2017-05" db="EMBL/GenBank/DDBJ databases">
        <title>The Genome Sequence of Enterococcus sp. 9E7_DIV0242.</title>
        <authorList>
            <consortium name="The Broad Institute Genomics Platform"/>
            <consortium name="The Broad Institute Genomic Center for Infectious Diseases"/>
            <person name="Earl A."/>
            <person name="Manson A."/>
            <person name="Schwartman J."/>
            <person name="Gilmore M."/>
            <person name="Abouelleil A."/>
            <person name="Cao P."/>
            <person name="Chapman S."/>
            <person name="Cusick C."/>
            <person name="Shea T."/>
            <person name="Young S."/>
            <person name="Neafsey D."/>
            <person name="Nusbaum C."/>
            <person name="Birren B."/>
        </authorList>
    </citation>
    <scope>NUCLEOTIDE SEQUENCE [LARGE SCALE GENOMIC DNA]</scope>
    <source>
        <strain evidence="3">9E7_DIV0242</strain>
    </source>
</reference>
<protein>
    <recommendedName>
        <fullName evidence="6">Dockerin type 1</fullName>
    </recommendedName>
</protein>
<dbReference type="InterPro" id="IPR025584">
    <property type="entry name" value="Cthe_2159"/>
</dbReference>
<evidence type="ECO:0000313" key="4">
    <source>
        <dbReference type="EMBL" id="WYJ88742.1"/>
    </source>
</evidence>
<gene>
    <name evidence="4" type="ORF">A5888_000461</name>
    <name evidence="3" type="ORF">A5888_000496</name>
</gene>
<name>A0A242KC03_9ENTE</name>
<evidence type="ECO:0000256" key="2">
    <source>
        <dbReference type="SAM" id="SignalP"/>
    </source>
</evidence>
<dbReference type="AlphaFoldDB" id="A0A242KC03"/>
<feature type="region of interest" description="Disordered" evidence="1">
    <location>
        <begin position="608"/>
        <end position="629"/>
    </location>
</feature>
<feature type="compositionally biased region" description="Polar residues" evidence="1">
    <location>
        <begin position="608"/>
        <end position="620"/>
    </location>
</feature>
<evidence type="ECO:0000256" key="1">
    <source>
        <dbReference type="SAM" id="MobiDB-lite"/>
    </source>
</evidence>
<feature type="chain" id="PRO_5039384593" description="Dockerin type 1" evidence="2">
    <location>
        <begin position="24"/>
        <end position="629"/>
    </location>
</feature>
<dbReference type="EMBL" id="NGMM01000001">
    <property type="protein sequence ID" value="OTP18682.1"/>
    <property type="molecule type" value="Genomic_DNA"/>
</dbReference>
<evidence type="ECO:0008006" key="6">
    <source>
        <dbReference type="Google" id="ProtNLM"/>
    </source>
</evidence>
<accession>A0A242KC03</accession>
<feature type="region of interest" description="Disordered" evidence="1">
    <location>
        <begin position="25"/>
        <end position="67"/>
    </location>
</feature>
<proteinExistence type="predicted"/>